<dbReference type="RefSeq" id="WP_203831130.1">
    <property type="nucleotide sequence ID" value="NZ_BAAATY010000067.1"/>
</dbReference>
<feature type="active site" description="Charge relay system" evidence="5">
    <location>
        <position position="89"/>
    </location>
</feature>
<dbReference type="Proteomes" id="UP000624709">
    <property type="component" value="Unassembled WGS sequence"/>
</dbReference>
<protein>
    <recommendedName>
        <fullName evidence="8">Peptidase S8/S53 domain-containing protein</fullName>
    </recommendedName>
</protein>
<feature type="active site" description="Charge relay system" evidence="5">
    <location>
        <position position="126"/>
    </location>
</feature>
<feature type="active site" description="Charge relay system" evidence="5">
    <location>
        <position position="316"/>
    </location>
</feature>
<feature type="region of interest" description="Disordered" evidence="6">
    <location>
        <begin position="372"/>
        <end position="395"/>
    </location>
</feature>
<dbReference type="Pfam" id="PF00082">
    <property type="entry name" value="Peptidase_S8"/>
    <property type="match status" value="1"/>
</dbReference>
<dbReference type="SUPFAM" id="SSF52743">
    <property type="entry name" value="Subtilisin-like"/>
    <property type="match status" value="1"/>
</dbReference>
<evidence type="ECO:0000256" key="5">
    <source>
        <dbReference type="PROSITE-ProRule" id="PRU01240"/>
    </source>
</evidence>
<sequence length="508" mass="51670">MPSSSAGRPRRLSRATAAALLPLALLAPATPAAAASRSTPGGGWSGSWLSTGTTGTTGTSLKDVRKIIGADTGAAAALTGAGVGVALLDTGVAPVAGLPAAQLVNGPDLSFESQSDDLRYLDTYGHGTHMAGIIIGNDTASGSVGIAPKAKLTSIKLGTANGAVDVSQVIAAIDWVVEHRNDDPASPIRVLNLSYGSGGNPNAWTDPLQFAVEQAWKAGIVVVAAAGNDGNGSTTLANPATDPFVLSVGATATKGTSATGDDELATFTNLASQEKQPDVLAPGESIASLRDPGSNIDNTYPSARTGTTLFRGSGTSQAAAVTSAAVALLLQARPSYTPDQVKDVLKRGTAVTGKAAALGLKQVSVNAALETVPSSASKQTWTPSNGSGNLDDARGDSRVVSNNVALSGEMTIFGPFHSANWAAYAALGKTWQGGAWMGMPMAGDGWTGTSFASKTWAPAVWAGTPWGGASSWADPSWTGRFWSGRFWSAGSWSGRFWSSEDWSSAYWG</sequence>
<evidence type="ECO:0000256" key="2">
    <source>
        <dbReference type="ARBA" id="ARBA00022670"/>
    </source>
</evidence>
<evidence type="ECO:0000256" key="1">
    <source>
        <dbReference type="ARBA" id="ARBA00011073"/>
    </source>
</evidence>
<evidence type="ECO:0000256" key="4">
    <source>
        <dbReference type="ARBA" id="ARBA00022825"/>
    </source>
</evidence>
<keyword evidence="2 5" id="KW-0645">Protease</keyword>
<dbReference type="PANTHER" id="PTHR43806:SF11">
    <property type="entry name" value="CEREVISIN-RELATED"/>
    <property type="match status" value="1"/>
</dbReference>
<evidence type="ECO:0000313" key="9">
    <source>
        <dbReference type="EMBL" id="GIE73560.1"/>
    </source>
</evidence>
<evidence type="ECO:0000256" key="3">
    <source>
        <dbReference type="ARBA" id="ARBA00022801"/>
    </source>
</evidence>
<feature type="signal peptide" evidence="7">
    <location>
        <begin position="1"/>
        <end position="34"/>
    </location>
</feature>
<keyword evidence="10" id="KW-1185">Reference proteome</keyword>
<comment type="caution">
    <text evidence="9">The sequence shown here is derived from an EMBL/GenBank/DDBJ whole genome shotgun (WGS) entry which is preliminary data.</text>
</comment>
<gene>
    <name evidence="9" type="ORF">Apa02nite_096680</name>
</gene>
<feature type="compositionally biased region" description="Polar residues" evidence="6">
    <location>
        <begin position="372"/>
        <end position="388"/>
    </location>
</feature>
<dbReference type="PRINTS" id="PR00723">
    <property type="entry name" value="SUBTILISIN"/>
</dbReference>
<organism evidence="9 10">
    <name type="scientific">Actinoplanes palleronii</name>
    <dbReference type="NCBI Taxonomy" id="113570"/>
    <lineage>
        <taxon>Bacteria</taxon>
        <taxon>Bacillati</taxon>
        <taxon>Actinomycetota</taxon>
        <taxon>Actinomycetes</taxon>
        <taxon>Micromonosporales</taxon>
        <taxon>Micromonosporaceae</taxon>
        <taxon>Actinoplanes</taxon>
    </lineage>
</organism>
<dbReference type="InterPro" id="IPR015500">
    <property type="entry name" value="Peptidase_S8_subtilisin-rel"/>
</dbReference>
<keyword evidence="4 5" id="KW-0720">Serine protease</keyword>
<feature type="domain" description="Peptidase S8/S53" evidence="8">
    <location>
        <begin position="80"/>
        <end position="349"/>
    </location>
</feature>
<dbReference type="PANTHER" id="PTHR43806">
    <property type="entry name" value="PEPTIDASE S8"/>
    <property type="match status" value="1"/>
</dbReference>
<reference evidence="9 10" key="1">
    <citation type="submission" date="2021-01" db="EMBL/GenBank/DDBJ databases">
        <title>Whole genome shotgun sequence of Actinoplanes palleronii NBRC 14916.</title>
        <authorList>
            <person name="Komaki H."/>
            <person name="Tamura T."/>
        </authorList>
    </citation>
    <scope>NUCLEOTIDE SEQUENCE [LARGE SCALE GENOMIC DNA]</scope>
    <source>
        <strain evidence="9 10">NBRC 14916</strain>
    </source>
</reference>
<accession>A0ABQ4BSE5</accession>
<dbReference type="EMBL" id="BOMS01000179">
    <property type="protein sequence ID" value="GIE73560.1"/>
    <property type="molecule type" value="Genomic_DNA"/>
</dbReference>
<dbReference type="InterPro" id="IPR050131">
    <property type="entry name" value="Peptidase_S8_subtilisin-like"/>
</dbReference>
<dbReference type="Gene3D" id="3.40.50.200">
    <property type="entry name" value="Peptidase S8/S53 domain"/>
    <property type="match status" value="1"/>
</dbReference>
<feature type="region of interest" description="Disordered" evidence="6">
    <location>
        <begin position="35"/>
        <end position="58"/>
    </location>
</feature>
<dbReference type="InterPro" id="IPR036852">
    <property type="entry name" value="Peptidase_S8/S53_dom_sf"/>
</dbReference>
<comment type="similarity">
    <text evidence="1 5">Belongs to the peptidase S8 family.</text>
</comment>
<dbReference type="PROSITE" id="PS51892">
    <property type="entry name" value="SUBTILASE"/>
    <property type="match status" value="1"/>
</dbReference>
<evidence type="ECO:0000256" key="7">
    <source>
        <dbReference type="SAM" id="SignalP"/>
    </source>
</evidence>
<keyword evidence="7" id="KW-0732">Signal</keyword>
<evidence type="ECO:0000313" key="10">
    <source>
        <dbReference type="Proteomes" id="UP000624709"/>
    </source>
</evidence>
<evidence type="ECO:0000256" key="6">
    <source>
        <dbReference type="SAM" id="MobiDB-lite"/>
    </source>
</evidence>
<keyword evidence="3 5" id="KW-0378">Hydrolase</keyword>
<feature type="compositionally biased region" description="Low complexity" evidence="6">
    <location>
        <begin position="46"/>
        <end position="58"/>
    </location>
</feature>
<dbReference type="InterPro" id="IPR000209">
    <property type="entry name" value="Peptidase_S8/S53_dom"/>
</dbReference>
<name>A0ABQ4BSE5_9ACTN</name>
<proteinExistence type="inferred from homology"/>
<evidence type="ECO:0000259" key="8">
    <source>
        <dbReference type="Pfam" id="PF00082"/>
    </source>
</evidence>
<feature type="chain" id="PRO_5046730018" description="Peptidase S8/S53 domain-containing protein" evidence="7">
    <location>
        <begin position="35"/>
        <end position="508"/>
    </location>
</feature>